<organism evidence="1 2">
    <name type="scientific">Candidatus Methylobacter titanis</name>
    <dbReference type="NCBI Taxonomy" id="3053457"/>
    <lineage>
        <taxon>Bacteria</taxon>
        <taxon>Pseudomonadati</taxon>
        <taxon>Pseudomonadota</taxon>
        <taxon>Gammaproteobacteria</taxon>
        <taxon>Methylococcales</taxon>
        <taxon>Methylococcaceae</taxon>
        <taxon>Methylobacter</taxon>
    </lineage>
</organism>
<comment type="caution">
    <text evidence="1">The sequence shown here is derived from an EMBL/GenBank/DDBJ whole genome shotgun (WGS) entry which is preliminary data.</text>
</comment>
<dbReference type="Proteomes" id="UP001160519">
    <property type="component" value="Unassembled WGS sequence"/>
</dbReference>
<name>A0AA43TLP1_9GAMM</name>
<dbReference type="EMBL" id="JAQSDF010000087">
    <property type="protein sequence ID" value="MDI1232451.1"/>
    <property type="molecule type" value="Genomic_DNA"/>
</dbReference>
<proteinExistence type="predicted"/>
<reference evidence="1" key="1">
    <citation type="submission" date="2023-01" db="EMBL/GenBank/DDBJ databases">
        <title>Biogeochemical cycle of methane in antarctic sediments.</title>
        <authorList>
            <person name="Roldan D.M."/>
            <person name="Menes R.J."/>
        </authorList>
    </citation>
    <scope>NUCLEOTIDE SEQUENCE [LARGE SCALE GENOMIC DNA]</scope>
    <source>
        <strain evidence="1">K-2018 MAG008</strain>
    </source>
</reference>
<sequence>MNKELDEQLCQKYPALYRDRNGDKGDTSMCWGFACGDGWHTLIDVISELLTKHDPNICAVQIKQKLGGLCFYHDSGDDYALGVEMTAFTISKTVCEMCGAPGILNNKGGWLSTLCDEHGDQHSAADNRDIDISSVADLRLGAAWSRLCAILKNSAHWHTEHNGRPASTFFINKGKNGRLLIKAFSDDQLTRGMVDIIAGYANRIDEHSGMVIGG</sequence>
<accession>A0AA43TLP1</accession>
<dbReference type="AlphaFoldDB" id="A0AA43TLP1"/>
<evidence type="ECO:0000313" key="1">
    <source>
        <dbReference type="EMBL" id="MDI1232451.1"/>
    </source>
</evidence>
<keyword evidence="2" id="KW-1185">Reference proteome</keyword>
<protein>
    <submittedName>
        <fullName evidence="1">Uncharacterized protein</fullName>
    </submittedName>
</protein>
<gene>
    <name evidence="1" type="ORF">PSU93_15030</name>
</gene>
<evidence type="ECO:0000313" key="2">
    <source>
        <dbReference type="Proteomes" id="UP001160519"/>
    </source>
</evidence>